<evidence type="ECO:0000259" key="1">
    <source>
        <dbReference type="Pfam" id="PF12417"/>
    </source>
</evidence>
<evidence type="ECO:0000313" key="3">
    <source>
        <dbReference type="Proteomes" id="UP001433268"/>
    </source>
</evidence>
<gene>
    <name evidence="2" type="ORF">PG997_000123</name>
</gene>
<dbReference type="PANTHER" id="PTHR40780:SF3">
    <property type="entry name" value="DUF3669 DOMAIN-CONTAINING PROTEIN"/>
    <property type="match status" value="1"/>
</dbReference>
<dbReference type="Pfam" id="PF12417">
    <property type="entry name" value="DUF3669"/>
    <property type="match status" value="1"/>
</dbReference>
<dbReference type="InterPro" id="IPR022137">
    <property type="entry name" value="Znf_prot_DUF3669"/>
</dbReference>
<dbReference type="PANTHER" id="PTHR40780">
    <property type="entry name" value="DUF3669 DOMAIN-CONTAINING PROTEIN"/>
    <property type="match status" value="1"/>
</dbReference>
<dbReference type="RefSeq" id="XP_066674211.1">
    <property type="nucleotide sequence ID" value="XM_066804438.1"/>
</dbReference>
<name>A0ABR1XA10_9PEZI</name>
<proteinExistence type="predicted"/>
<evidence type="ECO:0000313" key="2">
    <source>
        <dbReference type="EMBL" id="KAK8093438.1"/>
    </source>
</evidence>
<sequence>MDFPYNPQWPEKPKPVENLPTYRRIGQGFCGSVWSAPEDPSTSTDPARAVAIKREDGGPGRSLVNDYSRHTDILDAVHKCPKDLRVFTVPRFLAWLEKLAWNTRATDQRLLRRFPAGYTPCDALFTERIPPMPERVRNLLIDKFCPTTPDAALPAKIRADAQNRDCLVRPYLGRTKHGRGRSRKAFFSLRNFPPHLDQFSELGLPSTAARDYAAAVAKTLAVLHLEARIDGNDIEFDVFGDHCLWILDFDCCRWMQWDAKGVEQAARAFLRNDPFYPRPGREDAEEQELWRHFRWTFLEASERILAYDAERDVGENGRRGLPEKLMDRIEELVAEKSSKDDQAASEN</sequence>
<feature type="domain" description="DUF3669" evidence="1">
    <location>
        <begin position="244"/>
        <end position="306"/>
    </location>
</feature>
<dbReference type="EMBL" id="JAQQWN010000002">
    <property type="protein sequence ID" value="KAK8093438.1"/>
    <property type="molecule type" value="Genomic_DNA"/>
</dbReference>
<dbReference type="GeneID" id="92037498"/>
<reference evidence="2 3" key="1">
    <citation type="submission" date="2023-01" db="EMBL/GenBank/DDBJ databases">
        <title>Analysis of 21 Apiospora genomes using comparative genomics revels a genus with tremendous synthesis potential of carbohydrate active enzymes and secondary metabolites.</title>
        <authorList>
            <person name="Sorensen T."/>
        </authorList>
    </citation>
    <scope>NUCLEOTIDE SEQUENCE [LARGE SCALE GENOMIC DNA]</scope>
    <source>
        <strain evidence="2 3">CBS 114990</strain>
    </source>
</reference>
<organism evidence="2 3">
    <name type="scientific">Apiospora hydei</name>
    <dbReference type="NCBI Taxonomy" id="1337664"/>
    <lineage>
        <taxon>Eukaryota</taxon>
        <taxon>Fungi</taxon>
        <taxon>Dikarya</taxon>
        <taxon>Ascomycota</taxon>
        <taxon>Pezizomycotina</taxon>
        <taxon>Sordariomycetes</taxon>
        <taxon>Xylariomycetidae</taxon>
        <taxon>Amphisphaeriales</taxon>
        <taxon>Apiosporaceae</taxon>
        <taxon>Apiospora</taxon>
    </lineage>
</organism>
<protein>
    <recommendedName>
        <fullName evidence="1">DUF3669 domain-containing protein</fullName>
    </recommendedName>
</protein>
<accession>A0ABR1XA10</accession>
<dbReference type="Proteomes" id="UP001433268">
    <property type="component" value="Unassembled WGS sequence"/>
</dbReference>
<comment type="caution">
    <text evidence="2">The sequence shown here is derived from an EMBL/GenBank/DDBJ whole genome shotgun (WGS) entry which is preliminary data.</text>
</comment>
<keyword evidence="3" id="KW-1185">Reference proteome</keyword>